<protein>
    <recommendedName>
        <fullName evidence="2">V-type proton ATPase subunit F</fullName>
    </recommendedName>
    <alternativeName>
        <fullName evidence="8">Vacuolar proton pump subunit F</fullName>
    </alternativeName>
</protein>
<name>A0ABY7CJS5_9BASI</name>
<proteinExistence type="inferred from homology"/>
<organism evidence="12 13">
    <name type="scientific">Puccinia triticina</name>
    <dbReference type="NCBI Taxonomy" id="208348"/>
    <lineage>
        <taxon>Eukaryota</taxon>
        <taxon>Fungi</taxon>
        <taxon>Dikarya</taxon>
        <taxon>Basidiomycota</taxon>
        <taxon>Pucciniomycotina</taxon>
        <taxon>Pucciniomycetes</taxon>
        <taxon>Pucciniales</taxon>
        <taxon>Pucciniaceae</taxon>
        <taxon>Puccinia</taxon>
    </lineage>
</organism>
<evidence type="ECO:0000256" key="9">
    <source>
        <dbReference type="ARBA" id="ARBA00046254"/>
    </source>
</evidence>
<keyword evidence="5" id="KW-0406">Ion transport</keyword>
<dbReference type="GeneID" id="77810216"/>
<dbReference type="InterPro" id="IPR005772">
    <property type="entry name" value="ATPase_V1-cplx_fsu_euk"/>
</dbReference>
<comment type="subcellular location">
    <subcellularLocation>
        <location evidence="6">Vacuole membrane</location>
        <topology evidence="6">Peripheral membrane protein</topology>
        <orientation evidence="6">Cytoplasmic side</orientation>
    </subcellularLocation>
</comment>
<evidence type="ECO:0000256" key="3">
    <source>
        <dbReference type="ARBA" id="ARBA00022448"/>
    </source>
</evidence>
<dbReference type="PANTHER" id="PTHR13861">
    <property type="entry name" value="VACUOLAR ATP SYNTHASE SUBUNIT F"/>
    <property type="match status" value="1"/>
</dbReference>
<evidence type="ECO:0000256" key="1">
    <source>
        <dbReference type="ARBA" id="ARBA00010148"/>
    </source>
</evidence>
<evidence type="ECO:0000256" key="6">
    <source>
        <dbReference type="ARBA" id="ARBA00029427"/>
    </source>
</evidence>
<evidence type="ECO:0000259" key="11">
    <source>
        <dbReference type="Pfam" id="PF00561"/>
    </source>
</evidence>
<dbReference type="Pfam" id="PF00561">
    <property type="entry name" value="Abhydrolase_1"/>
    <property type="match status" value="1"/>
</dbReference>
<dbReference type="Gene3D" id="3.40.50.1820">
    <property type="entry name" value="alpha/beta hydrolase"/>
    <property type="match status" value="1"/>
</dbReference>
<dbReference type="InterPro" id="IPR029058">
    <property type="entry name" value="AB_hydrolase_fold"/>
</dbReference>
<evidence type="ECO:0000256" key="4">
    <source>
        <dbReference type="ARBA" id="ARBA00022781"/>
    </source>
</evidence>
<dbReference type="PANTHER" id="PTHR13861:SF2">
    <property type="entry name" value="V-TYPE PROTON ATPASE SUBUNIT F"/>
    <property type="match status" value="1"/>
</dbReference>
<dbReference type="Proteomes" id="UP001164743">
    <property type="component" value="Chromosome 5A"/>
</dbReference>
<dbReference type="PRINTS" id="PR00412">
    <property type="entry name" value="EPOXHYDRLASE"/>
</dbReference>
<dbReference type="RefSeq" id="XP_053020530.1">
    <property type="nucleotide sequence ID" value="XM_053169321.1"/>
</dbReference>
<evidence type="ECO:0000313" key="13">
    <source>
        <dbReference type="Proteomes" id="UP001164743"/>
    </source>
</evidence>
<dbReference type="InterPro" id="IPR000073">
    <property type="entry name" value="AB_hydrolase_1"/>
</dbReference>
<feature type="region of interest" description="Disordered" evidence="10">
    <location>
        <begin position="122"/>
        <end position="166"/>
    </location>
</feature>
<dbReference type="InterPro" id="IPR036906">
    <property type="entry name" value="ATPase_V1_fsu_sf"/>
</dbReference>
<reference evidence="12" key="1">
    <citation type="submission" date="2022-10" db="EMBL/GenBank/DDBJ databases">
        <title>Puccinia triticina Genome sequencing and assembly.</title>
        <authorList>
            <person name="Li C."/>
        </authorList>
    </citation>
    <scope>NUCLEOTIDE SEQUENCE</scope>
    <source>
        <strain evidence="12">Pt15</strain>
    </source>
</reference>
<comment type="function">
    <text evidence="9">Subunit of the V1 complex of vacuolar(H+)-ATPase (V-ATPase), a multisubunit enzyme composed of a peripheral complex (V1) that hydrolyzes ATP and a membrane integral complex (V0) that translocates protons. V-ATPase is responsible for acidifying and maintaining the pH of intracellular compartments.</text>
</comment>
<dbReference type="EMBL" id="CP110425">
    <property type="protein sequence ID" value="WAQ84975.1"/>
    <property type="molecule type" value="Genomic_DNA"/>
</dbReference>
<dbReference type="SUPFAM" id="SSF159468">
    <property type="entry name" value="AtpF-like"/>
    <property type="match status" value="1"/>
</dbReference>
<dbReference type="InterPro" id="IPR000639">
    <property type="entry name" value="Epox_hydrolase-like"/>
</dbReference>
<keyword evidence="3" id="KW-0813">Transport</keyword>
<comment type="subunit">
    <text evidence="7">V-ATPase is a heteromultimeric enzyme composed of a peripheral catalytic V1 complex (components A to H) attached to an integral membrane V0 proton pore complex (components: a, c, c', c'', d, e, f and VOA1).</text>
</comment>
<dbReference type="Pfam" id="PF01990">
    <property type="entry name" value="ATP-synt_F"/>
    <property type="match status" value="1"/>
</dbReference>
<evidence type="ECO:0000256" key="7">
    <source>
        <dbReference type="ARBA" id="ARBA00029477"/>
    </source>
</evidence>
<dbReference type="PRINTS" id="PR00111">
    <property type="entry name" value="ABHYDROLASE"/>
</dbReference>
<evidence type="ECO:0000256" key="8">
    <source>
        <dbReference type="ARBA" id="ARBA00030311"/>
    </source>
</evidence>
<evidence type="ECO:0000256" key="10">
    <source>
        <dbReference type="SAM" id="MobiDB-lite"/>
    </source>
</evidence>
<keyword evidence="4" id="KW-0375">Hydrogen ion transport</keyword>
<accession>A0ABY7CJS5</accession>
<dbReference type="SUPFAM" id="SSF53474">
    <property type="entry name" value="alpha/beta-Hydrolases"/>
    <property type="match status" value="1"/>
</dbReference>
<gene>
    <name evidence="12" type="ORF">PtA15_5A548</name>
</gene>
<dbReference type="InterPro" id="IPR008218">
    <property type="entry name" value="ATPase_V1-cplx_f_g_su"/>
</dbReference>
<evidence type="ECO:0000256" key="2">
    <source>
        <dbReference type="ARBA" id="ARBA00013430"/>
    </source>
</evidence>
<feature type="domain" description="AB hydrolase-1" evidence="11">
    <location>
        <begin position="203"/>
        <end position="492"/>
    </location>
</feature>
<dbReference type="Gene3D" id="3.40.50.10580">
    <property type="entry name" value="ATPase, V1 complex, subunit F"/>
    <property type="match status" value="1"/>
</dbReference>
<feature type="compositionally biased region" description="Polar residues" evidence="10">
    <location>
        <begin position="123"/>
        <end position="139"/>
    </location>
</feature>
<comment type="similarity">
    <text evidence="1">Belongs to the V-ATPase F subunit family.</text>
</comment>
<keyword evidence="13" id="KW-1185">Reference proteome</keyword>
<dbReference type="NCBIfam" id="TIGR01101">
    <property type="entry name" value="V_ATP_synt_F"/>
    <property type="match status" value="1"/>
</dbReference>
<evidence type="ECO:0000256" key="5">
    <source>
        <dbReference type="ARBA" id="ARBA00023065"/>
    </source>
</evidence>
<evidence type="ECO:0000313" key="12">
    <source>
        <dbReference type="EMBL" id="WAQ84975.1"/>
    </source>
</evidence>
<sequence>MANARLGGSQRTLIATIGDEDSITGLLLAGTGHVTPAAKKNFMVVDSKTPVADIQKAFDEFTTQRDDIAIVLINQHVADKIRPAVDKYEAAFPALLEIPSKDHPYDPEKDSVLKRVKKLHRAVTSSPNSAIDPQKTSKQPAERGEDGDPTGPGKLQPQEPRGPRRTPILCSPLTHCPSLGLQELTCVLLAYIDHSLDGHPATVVLLLHGFPDLAYGWRYQICDLARRGYRAIAPDLLGYGGSSKPADVQAYSKLNSCKALSEILEHENIEKVVVVGHDWGSALAFRFVQYFPEKVICWATICVPPSRPAKRGESPPDFERIIQQRLPHLGYQLYFMSPEHSEEIHRYRRTVLLLLYLHTDRGLERPLLDRFASLKEQSFVGKDVLQRQVNEIRDQFEKIDVQDPEISYFLDEFEKGGLLGPLSWYKTREIDHRDEQAARLPATYPADIPCLYLGASADTAFPPELFTESSKAALFPGANLSSHVVRGGNHFMHQDPVCRDHVSAVLGKWIDSHASSAPKRPSRL</sequence>